<reference evidence="2 3" key="1">
    <citation type="submission" date="2017-12" db="EMBL/GenBank/DDBJ databases">
        <title>Comparative genomics of Botrytis spp.</title>
        <authorList>
            <person name="Valero-Jimenez C.A."/>
            <person name="Tapia P."/>
            <person name="Veloso J."/>
            <person name="Silva-Moreno E."/>
            <person name="Staats M."/>
            <person name="Valdes J.H."/>
            <person name="Van Kan J.A.L."/>
        </authorList>
    </citation>
    <scope>NUCLEOTIDE SEQUENCE [LARGE SCALE GENOMIC DNA]</scope>
    <source>
        <strain evidence="2 3">Be9601</strain>
    </source>
</reference>
<evidence type="ECO:0000256" key="1">
    <source>
        <dbReference type="SAM" id="MobiDB-lite"/>
    </source>
</evidence>
<feature type="compositionally biased region" description="Low complexity" evidence="1">
    <location>
        <begin position="36"/>
        <end position="52"/>
    </location>
</feature>
<feature type="region of interest" description="Disordered" evidence="1">
    <location>
        <begin position="635"/>
        <end position="689"/>
    </location>
</feature>
<feature type="compositionally biased region" description="Polar residues" evidence="1">
    <location>
        <begin position="186"/>
        <end position="205"/>
    </location>
</feature>
<feature type="compositionally biased region" description="Basic and acidic residues" evidence="1">
    <location>
        <begin position="635"/>
        <end position="682"/>
    </location>
</feature>
<feature type="compositionally biased region" description="Low complexity" evidence="1">
    <location>
        <begin position="174"/>
        <end position="185"/>
    </location>
</feature>
<keyword evidence="3" id="KW-1185">Reference proteome</keyword>
<dbReference type="SUPFAM" id="SSF81995">
    <property type="entry name" value="beta-sandwich domain of Sec23/24"/>
    <property type="match status" value="1"/>
</dbReference>
<feature type="compositionally biased region" description="Acidic residues" evidence="1">
    <location>
        <begin position="344"/>
        <end position="353"/>
    </location>
</feature>
<comment type="caution">
    <text evidence="2">The sequence shown here is derived from an EMBL/GenBank/DDBJ whole genome shotgun (WGS) entry which is preliminary data.</text>
</comment>
<dbReference type="AlphaFoldDB" id="A0A4Z1IP85"/>
<dbReference type="Proteomes" id="UP000297229">
    <property type="component" value="Unassembled WGS sequence"/>
</dbReference>
<name>A0A4Z1IP85_9HELO</name>
<feature type="compositionally biased region" description="Polar residues" evidence="1">
    <location>
        <begin position="212"/>
        <end position="221"/>
    </location>
</feature>
<feature type="region of interest" description="Disordered" evidence="1">
    <location>
        <begin position="35"/>
        <end position="91"/>
    </location>
</feature>
<sequence length="689" mass="78407">MSLATPLPPSTPREWQEFATNKNILPTFTLSHLNNQRQQQPQPQPLQQQQHSIPPPPPFQQAEASEHYYPTRHYKNRNPPQPRSHKLGLSGSTMREDDHIFLHILRKQDETNFFNIKKLLFESEYANQKSWDAALVTLSLDEVADNENVLRLIRKATTDDVTKTLASERLAPKSSASSGTKSQSSPHPSLSNLHKQQKTTSTSKESLPPYTTPSSRTQRTPQAPRKSQHSSTITSINPEIHHYVDLMSHATTSQSSIPKIQLVDKCGIFELPLLNSYDIAKEVKSEVEKDDKKHDDNMGNNDGDNIYEGLARWTDPLVSPTPASKGPSSKPPRSLLSSEHSDVDSEEEEEEEFGIPISERRRLSITATDGEAIINNFASNFCTALCKYVKPSSPGSPFISNPLSSRTHTDTNGNHVSRTYRMVPIQQKFSFGPTRRNDKNNWGFNAAVDAVIRTDCNQGHFQSLQAKGKEGKVKDEKAHIRKPKREISYNEQGKMPCLPLLCAEFKASSEPKDIYIQEDAELAAIIYEKWYGMGRDGVEDKDDSSEKKYYYHCMFYQYGFLQGVILARYTKKWVDYIGDRENKVILPGGGEEDEYLRIQRMGQFSIFEREDIYMIMMVMISIMIADMNRKMYGEGKEREDGEDGEEKRVEKERDGEKTRGQSDGKKGSEGGRKSKSETQSNKKERKPWR</sequence>
<protein>
    <submittedName>
        <fullName evidence="2">Uncharacterized protein</fullName>
    </submittedName>
</protein>
<feature type="compositionally biased region" description="Low complexity" evidence="1">
    <location>
        <begin position="320"/>
        <end position="338"/>
    </location>
</feature>
<accession>A0A4Z1IP85</accession>
<dbReference type="EMBL" id="PQXM01001114">
    <property type="protein sequence ID" value="TGO62434.1"/>
    <property type="molecule type" value="Genomic_DNA"/>
</dbReference>
<organism evidence="2 3">
    <name type="scientific">Botrytis elliptica</name>
    <dbReference type="NCBI Taxonomy" id="278938"/>
    <lineage>
        <taxon>Eukaryota</taxon>
        <taxon>Fungi</taxon>
        <taxon>Dikarya</taxon>
        <taxon>Ascomycota</taxon>
        <taxon>Pezizomycotina</taxon>
        <taxon>Leotiomycetes</taxon>
        <taxon>Helotiales</taxon>
        <taxon>Sclerotiniaceae</taxon>
        <taxon>Botrytis</taxon>
    </lineage>
</organism>
<gene>
    <name evidence="2" type="ORF">BELL_1116g00020</name>
</gene>
<feature type="region of interest" description="Disordered" evidence="1">
    <location>
        <begin position="287"/>
        <end position="355"/>
    </location>
</feature>
<proteinExistence type="predicted"/>
<evidence type="ECO:0000313" key="2">
    <source>
        <dbReference type="EMBL" id="TGO62434.1"/>
    </source>
</evidence>
<feature type="compositionally biased region" description="Basic and acidic residues" evidence="1">
    <location>
        <begin position="287"/>
        <end position="297"/>
    </location>
</feature>
<evidence type="ECO:0000313" key="3">
    <source>
        <dbReference type="Proteomes" id="UP000297229"/>
    </source>
</evidence>
<feature type="region of interest" description="Disordered" evidence="1">
    <location>
        <begin position="164"/>
        <end position="235"/>
    </location>
</feature>